<proteinExistence type="predicted"/>
<dbReference type="EMBL" id="JAINDJ010000002">
    <property type="protein sequence ID" value="KAG9457639.1"/>
    <property type="molecule type" value="Genomic_DNA"/>
</dbReference>
<sequence length="271" mass="29789">MMDFHNNLQSHPSLDWDLHSFGVLNPDISALIQSSSCLTPADSSTGYLEDALFQCNDHRKRRRVLLISHEQMSSPRSENNILQDCWRSDNSEEDLYLNFSWPSTGEDEFNVLSEEPFSFSASINTQSSTQTSGATPSTETTTKTKTCEHLSSSPSSSSDDHKETAVQISPSDINSSENCRRRRRKRSGGPKVAYPFAMVKPGGMEGDVTLGDINERILMRPTRPVRHPVGEFACLPCVSAGGPGLSGKDVVALTRVHTQGNGTITIIRTRG</sequence>
<gene>
    <name evidence="2" type="ORF">H6P81_002147</name>
</gene>
<dbReference type="PANTHER" id="PTHR33385">
    <property type="entry name" value="PROTEIN XRI1"/>
    <property type="match status" value="1"/>
</dbReference>
<organism evidence="2 3">
    <name type="scientific">Aristolochia fimbriata</name>
    <name type="common">White veined hardy Dutchman's pipe vine</name>
    <dbReference type="NCBI Taxonomy" id="158543"/>
    <lineage>
        <taxon>Eukaryota</taxon>
        <taxon>Viridiplantae</taxon>
        <taxon>Streptophyta</taxon>
        <taxon>Embryophyta</taxon>
        <taxon>Tracheophyta</taxon>
        <taxon>Spermatophyta</taxon>
        <taxon>Magnoliopsida</taxon>
        <taxon>Magnoliidae</taxon>
        <taxon>Piperales</taxon>
        <taxon>Aristolochiaceae</taxon>
        <taxon>Aristolochia</taxon>
    </lineage>
</organism>
<evidence type="ECO:0000256" key="1">
    <source>
        <dbReference type="SAM" id="MobiDB-lite"/>
    </source>
</evidence>
<evidence type="ECO:0008006" key="4">
    <source>
        <dbReference type="Google" id="ProtNLM"/>
    </source>
</evidence>
<evidence type="ECO:0000313" key="3">
    <source>
        <dbReference type="Proteomes" id="UP000825729"/>
    </source>
</evidence>
<dbReference type="GO" id="GO:0007143">
    <property type="term" value="P:female meiotic nuclear division"/>
    <property type="evidence" value="ECO:0007669"/>
    <property type="project" value="InterPro"/>
</dbReference>
<feature type="compositionally biased region" description="Polar residues" evidence="1">
    <location>
        <begin position="166"/>
        <end position="177"/>
    </location>
</feature>
<dbReference type="Proteomes" id="UP000825729">
    <property type="component" value="Unassembled WGS sequence"/>
</dbReference>
<dbReference type="PANTHER" id="PTHR33385:SF18">
    <property type="entry name" value="XRI1-LIKE PROTEIN"/>
    <property type="match status" value="1"/>
</dbReference>
<evidence type="ECO:0000313" key="2">
    <source>
        <dbReference type="EMBL" id="KAG9457639.1"/>
    </source>
</evidence>
<dbReference type="AlphaFoldDB" id="A0AAV7FAL0"/>
<feature type="region of interest" description="Disordered" evidence="1">
    <location>
        <begin position="122"/>
        <end position="192"/>
    </location>
</feature>
<keyword evidence="3" id="KW-1185">Reference proteome</keyword>
<dbReference type="GO" id="GO:0007140">
    <property type="term" value="P:male meiotic nuclear division"/>
    <property type="evidence" value="ECO:0007669"/>
    <property type="project" value="InterPro"/>
</dbReference>
<comment type="caution">
    <text evidence="2">The sequence shown here is derived from an EMBL/GenBank/DDBJ whole genome shotgun (WGS) entry which is preliminary data.</text>
</comment>
<reference evidence="2 3" key="1">
    <citation type="submission" date="2021-07" db="EMBL/GenBank/DDBJ databases">
        <title>The Aristolochia fimbriata genome: insights into angiosperm evolution, floral development and chemical biosynthesis.</title>
        <authorList>
            <person name="Jiao Y."/>
        </authorList>
    </citation>
    <scope>NUCLEOTIDE SEQUENCE [LARGE SCALE GENOMIC DNA]</scope>
    <source>
        <strain evidence="2">IBCAS-2021</strain>
        <tissue evidence="2">Leaf</tissue>
    </source>
</reference>
<name>A0AAV7FAL0_ARIFI</name>
<feature type="compositionally biased region" description="Low complexity" evidence="1">
    <location>
        <begin position="129"/>
        <end position="144"/>
    </location>
</feature>
<accession>A0AAV7FAL0</accession>
<protein>
    <recommendedName>
        <fullName evidence="4">Protein XRI1</fullName>
    </recommendedName>
</protein>
<dbReference type="InterPro" id="IPR039933">
    <property type="entry name" value="XRI1"/>
</dbReference>